<feature type="region of interest" description="Disordered" evidence="1">
    <location>
        <begin position="1"/>
        <end position="23"/>
    </location>
</feature>
<accession>A0A4Z2GDD0</accession>
<evidence type="ECO:0000256" key="1">
    <source>
        <dbReference type="SAM" id="MobiDB-lite"/>
    </source>
</evidence>
<gene>
    <name evidence="2" type="ORF">EYF80_039045</name>
</gene>
<protein>
    <submittedName>
        <fullName evidence="2">Uncharacterized protein</fullName>
    </submittedName>
</protein>
<comment type="caution">
    <text evidence="2">The sequence shown here is derived from an EMBL/GenBank/DDBJ whole genome shotgun (WGS) entry which is preliminary data.</text>
</comment>
<feature type="compositionally biased region" description="Polar residues" evidence="1">
    <location>
        <begin position="1"/>
        <end position="10"/>
    </location>
</feature>
<reference evidence="2 3" key="1">
    <citation type="submission" date="2019-03" db="EMBL/GenBank/DDBJ databases">
        <title>First draft genome of Liparis tanakae, snailfish: a comprehensive survey of snailfish specific genes.</title>
        <authorList>
            <person name="Kim W."/>
            <person name="Song I."/>
            <person name="Jeong J.-H."/>
            <person name="Kim D."/>
            <person name="Kim S."/>
            <person name="Ryu S."/>
            <person name="Song J.Y."/>
            <person name="Lee S.K."/>
        </authorList>
    </citation>
    <scope>NUCLEOTIDE SEQUENCE [LARGE SCALE GENOMIC DNA]</scope>
    <source>
        <tissue evidence="2">Muscle</tissue>
    </source>
</reference>
<dbReference type="EMBL" id="SRLO01000607">
    <property type="protein sequence ID" value="TNN50724.1"/>
    <property type="molecule type" value="Genomic_DNA"/>
</dbReference>
<sequence length="63" mass="6594">MRGESATSESAGFPQPRGPVATHAGEPRYAWYVTCALRGAASAPATGWYTPAEQLDLNAGDKV</sequence>
<name>A0A4Z2GDD0_9TELE</name>
<evidence type="ECO:0000313" key="3">
    <source>
        <dbReference type="Proteomes" id="UP000314294"/>
    </source>
</evidence>
<dbReference type="AlphaFoldDB" id="A0A4Z2GDD0"/>
<dbReference type="Proteomes" id="UP000314294">
    <property type="component" value="Unassembled WGS sequence"/>
</dbReference>
<organism evidence="2 3">
    <name type="scientific">Liparis tanakae</name>
    <name type="common">Tanaka's snailfish</name>
    <dbReference type="NCBI Taxonomy" id="230148"/>
    <lineage>
        <taxon>Eukaryota</taxon>
        <taxon>Metazoa</taxon>
        <taxon>Chordata</taxon>
        <taxon>Craniata</taxon>
        <taxon>Vertebrata</taxon>
        <taxon>Euteleostomi</taxon>
        <taxon>Actinopterygii</taxon>
        <taxon>Neopterygii</taxon>
        <taxon>Teleostei</taxon>
        <taxon>Neoteleostei</taxon>
        <taxon>Acanthomorphata</taxon>
        <taxon>Eupercaria</taxon>
        <taxon>Perciformes</taxon>
        <taxon>Cottioidei</taxon>
        <taxon>Cottales</taxon>
        <taxon>Liparidae</taxon>
        <taxon>Liparis</taxon>
    </lineage>
</organism>
<evidence type="ECO:0000313" key="2">
    <source>
        <dbReference type="EMBL" id="TNN50724.1"/>
    </source>
</evidence>
<proteinExistence type="predicted"/>
<keyword evidence="3" id="KW-1185">Reference proteome</keyword>